<feature type="region of interest" description="Disordered" evidence="1">
    <location>
        <begin position="163"/>
        <end position="220"/>
    </location>
</feature>
<feature type="region of interest" description="Disordered" evidence="1">
    <location>
        <begin position="48"/>
        <end position="115"/>
    </location>
</feature>
<feature type="non-terminal residue" evidence="2">
    <location>
        <position position="241"/>
    </location>
</feature>
<feature type="compositionally biased region" description="Basic and acidic residues" evidence="1">
    <location>
        <begin position="78"/>
        <end position="89"/>
    </location>
</feature>
<dbReference type="AlphaFoldDB" id="A0A433TG40"/>
<gene>
    <name evidence="2" type="ORF">EGW08_011698</name>
</gene>
<evidence type="ECO:0000313" key="3">
    <source>
        <dbReference type="Proteomes" id="UP000271974"/>
    </source>
</evidence>
<keyword evidence="3" id="KW-1185">Reference proteome</keyword>
<feature type="compositionally biased region" description="Basic and acidic residues" evidence="1">
    <location>
        <begin position="51"/>
        <end position="65"/>
    </location>
</feature>
<accession>A0A433TG40</accession>
<protein>
    <submittedName>
        <fullName evidence="2">Uncharacterized protein</fullName>
    </submittedName>
</protein>
<evidence type="ECO:0000313" key="2">
    <source>
        <dbReference type="EMBL" id="RUS80558.1"/>
    </source>
</evidence>
<dbReference type="EMBL" id="RQTK01000385">
    <property type="protein sequence ID" value="RUS80558.1"/>
    <property type="molecule type" value="Genomic_DNA"/>
</dbReference>
<dbReference type="OrthoDB" id="5972940at2759"/>
<feature type="compositionally biased region" description="Polar residues" evidence="1">
    <location>
        <begin position="163"/>
        <end position="175"/>
    </location>
</feature>
<evidence type="ECO:0000256" key="1">
    <source>
        <dbReference type="SAM" id="MobiDB-lite"/>
    </source>
</evidence>
<proteinExistence type="predicted"/>
<reference evidence="2 3" key="1">
    <citation type="submission" date="2019-01" db="EMBL/GenBank/DDBJ databases">
        <title>A draft genome assembly of the solar-powered sea slug Elysia chlorotica.</title>
        <authorList>
            <person name="Cai H."/>
            <person name="Li Q."/>
            <person name="Fang X."/>
            <person name="Li J."/>
            <person name="Curtis N.E."/>
            <person name="Altenburger A."/>
            <person name="Shibata T."/>
            <person name="Feng M."/>
            <person name="Maeda T."/>
            <person name="Schwartz J.A."/>
            <person name="Shigenobu S."/>
            <person name="Lundholm N."/>
            <person name="Nishiyama T."/>
            <person name="Yang H."/>
            <person name="Hasebe M."/>
            <person name="Li S."/>
            <person name="Pierce S.K."/>
            <person name="Wang J."/>
        </authorList>
    </citation>
    <scope>NUCLEOTIDE SEQUENCE [LARGE SCALE GENOMIC DNA]</scope>
    <source>
        <strain evidence="2">EC2010</strain>
        <tissue evidence="2">Whole organism of an adult</tissue>
    </source>
</reference>
<organism evidence="2 3">
    <name type="scientific">Elysia chlorotica</name>
    <name type="common">Eastern emerald elysia</name>
    <name type="synonym">Sea slug</name>
    <dbReference type="NCBI Taxonomy" id="188477"/>
    <lineage>
        <taxon>Eukaryota</taxon>
        <taxon>Metazoa</taxon>
        <taxon>Spiralia</taxon>
        <taxon>Lophotrochozoa</taxon>
        <taxon>Mollusca</taxon>
        <taxon>Gastropoda</taxon>
        <taxon>Heterobranchia</taxon>
        <taxon>Euthyneura</taxon>
        <taxon>Panpulmonata</taxon>
        <taxon>Sacoglossa</taxon>
        <taxon>Placobranchoidea</taxon>
        <taxon>Plakobranchidae</taxon>
        <taxon>Elysia</taxon>
    </lineage>
</organism>
<feature type="non-terminal residue" evidence="2">
    <location>
        <position position="1"/>
    </location>
</feature>
<feature type="compositionally biased region" description="Basic residues" evidence="1">
    <location>
        <begin position="176"/>
        <end position="187"/>
    </location>
</feature>
<sequence>RPDRPFTTLIDRELENQTRILKVAMNNSGNLQKRSSDGRSVEELFQAVPQTREESAEKTEKDSSCRDPACSVLKHKPKEVTGHDNDADAVRGPQGKDITGTKSGEDFPVSSSRLMDYPQGNLALLTPEKNELLSRFMESHPALRNSAGPEQPILRYKQGLRNQQQLDYPNQISKQSSRKLKGHSHKQHHEDGKHRRRPPPSYGPLHPPVMSSTQKSSEIADFVSVVSTEVSTTDYPRGPSH</sequence>
<dbReference type="Proteomes" id="UP000271974">
    <property type="component" value="Unassembled WGS sequence"/>
</dbReference>
<comment type="caution">
    <text evidence="2">The sequence shown here is derived from an EMBL/GenBank/DDBJ whole genome shotgun (WGS) entry which is preliminary data.</text>
</comment>
<name>A0A433TG40_ELYCH</name>